<dbReference type="InterPro" id="IPR050109">
    <property type="entry name" value="HTH-type_TetR-like_transc_reg"/>
</dbReference>
<dbReference type="SUPFAM" id="SSF46689">
    <property type="entry name" value="Homeodomain-like"/>
    <property type="match status" value="1"/>
</dbReference>
<evidence type="ECO:0000259" key="5">
    <source>
        <dbReference type="PROSITE" id="PS50977"/>
    </source>
</evidence>
<dbReference type="PANTHER" id="PTHR30055">
    <property type="entry name" value="HTH-TYPE TRANSCRIPTIONAL REGULATOR RUTR"/>
    <property type="match status" value="1"/>
</dbReference>
<feature type="domain" description="HTH tetR-type" evidence="5">
    <location>
        <begin position="10"/>
        <end position="70"/>
    </location>
</feature>
<dbReference type="EMBL" id="JAYFSI010000017">
    <property type="protein sequence ID" value="MEA5366715.1"/>
    <property type="molecule type" value="Genomic_DNA"/>
</dbReference>
<dbReference type="Gene3D" id="1.10.357.10">
    <property type="entry name" value="Tetracycline Repressor, domain 2"/>
    <property type="match status" value="1"/>
</dbReference>
<evidence type="ECO:0000313" key="7">
    <source>
        <dbReference type="Proteomes" id="UP001304298"/>
    </source>
</evidence>
<dbReference type="Proteomes" id="UP001304298">
    <property type="component" value="Unassembled WGS sequence"/>
</dbReference>
<evidence type="ECO:0000313" key="6">
    <source>
        <dbReference type="EMBL" id="MEA5366715.1"/>
    </source>
</evidence>
<feature type="DNA-binding region" description="H-T-H motif" evidence="4">
    <location>
        <begin position="33"/>
        <end position="52"/>
    </location>
</feature>
<reference evidence="6 7" key="1">
    <citation type="submission" date="2023-12" db="EMBL/GenBank/DDBJ databases">
        <title>Amycolatopsis sp. V23-08.</title>
        <authorList>
            <person name="Somphong A."/>
        </authorList>
    </citation>
    <scope>NUCLEOTIDE SEQUENCE [LARGE SCALE GENOMIC DNA]</scope>
    <source>
        <strain evidence="6 7">V23-08</strain>
    </source>
</reference>
<evidence type="ECO:0000256" key="3">
    <source>
        <dbReference type="ARBA" id="ARBA00023163"/>
    </source>
</evidence>
<dbReference type="PRINTS" id="PR00455">
    <property type="entry name" value="HTHTETR"/>
</dbReference>
<dbReference type="InterPro" id="IPR001647">
    <property type="entry name" value="HTH_TetR"/>
</dbReference>
<evidence type="ECO:0000256" key="2">
    <source>
        <dbReference type="ARBA" id="ARBA00023125"/>
    </source>
</evidence>
<dbReference type="Pfam" id="PF00440">
    <property type="entry name" value="TetR_N"/>
    <property type="match status" value="1"/>
</dbReference>
<protein>
    <submittedName>
        <fullName evidence="6">Helix-turn-helix domain-containing protein</fullName>
    </submittedName>
</protein>
<dbReference type="PANTHER" id="PTHR30055:SF234">
    <property type="entry name" value="HTH-TYPE TRANSCRIPTIONAL REGULATOR BETI"/>
    <property type="match status" value="1"/>
</dbReference>
<keyword evidence="2 4" id="KW-0238">DNA-binding</keyword>
<dbReference type="InterPro" id="IPR009057">
    <property type="entry name" value="Homeodomain-like_sf"/>
</dbReference>
<dbReference type="InterPro" id="IPR023772">
    <property type="entry name" value="DNA-bd_HTH_TetR-type_CS"/>
</dbReference>
<name>A0ABU5RMI9_9PSEU</name>
<sequence>MAAVRAAQAEKTRQAVLDTARKLFLEHGFDATSLQQIADTMGVTKANVYYYFRTKIAILEALLEPTVAALAAGLDALERISGREERLEFYVTHWVDQVVTAYRTLAPMSQADPIVRRHPGISRTLDELAERALHLLFGPDPTTDEIAAYSLISDLGVVTRRLDALPDDELRAVLTRLCLRVVRS</sequence>
<dbReference type="PROSITE" id="PS50977">
    <property type="entry name" value="HTH_TETR_2"/>
    <property type="match status" value="1"/>
</dbReference>
<dbReference type="PROSITE" id="PS01081">
    <property type="entry name" value="HTH_TETR_1"/>
    <property type="match status" value="1"/>
</dbReference>
<keyword evidence="3" id="KW-0804">Transcription</keyword>
<dbReference type="RefSeq" id="WP_323336139.1">
    <property type="nucleotide sequence ID" value="NZ_JAYFSI010000017.1"/>
</dbReference>
<evidence type="ECO:0000256" key="4">
    <source>
        <dbReference type="PROSITE-ProRule" id="PRU00335"/>
    </source>
</evidence>
<evidence type="ECO:0000256" key="1">
    <source>
        <dbReference type="ARBA" id="ARBA00023015"/>
    </source>
</evidence>
<proteinExistence type="predicted"/>
<keyword evidence="7" id="KW-1185">Reference proteome</keyword>
<comment type="caution">
    <text evidence="6">The sequence shown here is derived from an EMBL/GenBank/DDBJ whole genome shotgun (WGS) entry which is preliminary data.</text>
</comment>
<keyword evidence="1" id="KW-0805">Transcription regulation</keyword>
<gene>
    <name evidence="6" type="ORF">VA596_44790</name>
</gene>
<accession>A0ABU5RMI9</accession>
<organism evidence="6 7">
    <name type="scientific">Amycolatopsis heterodermiae</name>
    <dbReference type="NCBI Taxonomy" id="3110235"/>
    <lineage>
        <taxon>Bacteria</taxon>
        <taxon>Bacillati</taxon>
        <taxon>Actinomycetota</taxon>
        <taxon>Actinomycetes</taxon>
        <taxon>Pseudonocardiales</taxon>
        <taxon>Pseudonocardiaceae</taxon>
        <taxon>Amycolatopsis</taxon>
    </lineage>
</organism>